<evidence type="ECO:0000313" key="2">
    <source>
        <dbReference type="Proteomes" id="UP000013523"/>
    </source>
</evidence>
<protein>
    <submittedName>
        <fullName evidence="1">Uncharacterized protein</fullName>
    </submittedName>
</protein>
<name>R4JYL3_CLOPA</name>
<dbReference type="AlphaFoldDB" id="R4JYL3"/>
<organism evidence="1 2">
    <name type="scientific">Clostridium pasteurianum BC1</name>
    <dbReference type="NCBI Taxonomy" id="86416"/>
    <lineage>
        <taxon>Bacteria</taxon>
        <taxon>Bacillati</taxon>
        <taxon>Bacillota</taxon>
        <taxon>Clostridia</taxon>
        <taxon>Eubacteriales</taxon>
        <taxon>Clostridiaceae</taxon>
        <taxon>Clostridium</taxon>
    </lineage>
</organism>
<dbReference type="PATRIC" id="fig|86416.3.peg.304"/>
<dbReference type="EMBL" id="CP003261">
    <property type="protein sequence ID" value="AGK95388.1"/>
    <property type="molecule type" value="Genomic_DNA"/>
</dbReference>
<reference evidence="1 2" key="1">
    <citation type="submission" date="2012-01" db="EMBL/GenBank/DDBJ databases">
        <title>Complete sequence of chromosome of Clostridium pasteurianum BC1.</title>
        <authorList>
            <consortium name="US DOE Joint Genome Institute"/>
            <person name="Lucas S."/>
            <person name="Han J."/>
            <person name="Lapidus A."/>
            <person name="Cheng J.-F."/>
            <person name="Goodwin L."/>
            <person name="Pitluck S."/>
            <person name="Peters L."/>
            <person name="Mikhailova N."/>
            <person name="Teshima H."/>
            <person name="Detter J.C."/>
            <person name="Han C."/>
            <person name="Tapia R."/>
            <person name="Land M."/>
            <person name="Hauser L."/>
            <person name="Kyrpides N."/>
            <person name="Ivanova N."/>
            <person name="Pagani I."/>
            <person name="Dunn J."/>
            <person name="Taghavi S."/>
            <person name="Francis A."/>
            <person name="van der Lelie D."/>
            <person name="Woyke T."/>
        </authorList>
    </citation>
    <scope>NUCLEOTIDE SEQUENCE [LARGE SCALE GENOMIC DNA]</scope>
    <source>
        <strain evidence="1 2">BC1</strain>
    </source>
</reference>
<evidence type="ECO:0000313" key="1">
    <source>
        <dbReference type="EMBL" id="AGK95388.1"/>
    </source>
</evidence>
<gene>
    <name evidence="1" type="ORF">Clopa_0326</name>
</gene>
<sequence>MEAKIGTIKTQISEFTIRDNEIARIIKDALKQQGFDLEVKPVIDVSTQFFIGEEFKVFRTE</sequence>
<accession>R4JYL3</accession>
<keyword evidence="2" id="KW-1185">Reference proteome</keyword>
<dbReference type="HOGENOM" id="CLU_2914379_0_0_9"/>
<proteinExistence type="predicted"/>
<dbReference type="Proteomes" id="UP000013523">
    <property type="component" value="Chromosome"/>
</dbReference>
<dbReference type="RefSeq" id="WP_015613715.1">
    <property type="nucleotide sequence ID" value="NC_021182.1"/>
</dbReference>
<dbReference type="STRING" id="86416.Clopa_0326"/>
<dbReference type="KEGG" id="cpas:Clopa_0326"/>